<sequence length="45" mass="4843">MDYTQLFSHTAVAEAPAESSDASVRNPTFSDAENADKHPHSASDH</sequence>
<organism evidence="2 3">
    <name type="scientific">Williamsia phyllosphaerae</name>
    <dbReference type="NCBI Taxonomy" id="885042"/>
    <lineage>
        <taxon>Bacteria</taxon>
        <taxon>Bacillati</taxon>
        <taxon>Actinomycetota</taxon>
        <taxon>Actinomycetes</taxon>
        <taxon>Mycobacteriales</taxon>
        <taxon>Nocardiaceae</taxon>
        <taxon>Williamsia</taxon>
    </lineage>
</organism>
<comment type="caution">
    <text evidence="2">The sequence shown here is derived from an EMBL/GenBank/DDBJ whole genome shotgun (WGS) entry which is preliminary data.</text>
</comment>
<reference evidence="3" key="1">
    <citation type="journal article" date="2019" name="Int. J. Syst. Evol. Microbiol.">
        <title>The Global Catalogue of Microorganisms (GCM) 10K type strain sequencing project: providing services to taxonomists for standard genome sequencing and annotation.</title>
        <authorList>
            <consortium name="The Broad Institute Genomics Platform"/>
            <consortium name="The Broad Institute Genome Sequencing Center for Infectious Disease"/>
            <person name="Wu L."/>
            <person name="Ma J."/>
        </authorList>
    </citation>
    <scope>NUCLEOTIDE SEQUENCE [LARGE SCALE GENOMIC DNA]</scope>
    <source>
        <strain evidence="3">CCM 7855</strain>
    </source>
</reference>
<accession>A0ABQ1UX06</accession>
<feature type="compositionally biased region" description="Basic and acidic residues" evidence="1">
    <location>
        <begin position="34"/>
        <end position="45"/>
    </location>
</feature>
<dbReference type="RefSeq" id="WP_188490059.1">
    <property type="nucleotide sequence ID" value="NZ_BMCS01000001.1"/>
</dbReference>
<dbReference type="Proteomes" id="UP000632454">
    <property type="component" value="Unassembled WGS sequence"/>
</dbReference>
<name>A0ABQ1UX06_9NOCA</name>
<feature type="region of interest" description="Disordered" evidence="1">
    <location>
        <begin position="1"/>
        <end position="45"/>
    </location>
</feature>
<feature type="compositionally biased region" description="Polar residues" evidence="1">
    <location>
        <begin position="20"/>
        <end position="31"/>
    </location>
</feature>
<gene>
    <name evidence="2" type="ORF">GCM10007298_25840</name>
</gene>
<evidence type="ECO:0000256" key="1">
    <source>
        <dbReference type="SAM" id="MobiDB-lite"/>
    </source>
</evidence>
<dbReference type="EMBL" id="BMCS01000001">
    <property type="protein sequence ID" value="GGF28828.1"/>
    <property type="molecule type" value="Genomic_DNA"/>
</dbReference>
<evidence type="ECO:0000313" key="2">
    <source>
        <dbReference type="EMBL" id="GGF28828.1"/>
    </source>
</evidence>
<proteinExistence type="predicted"/>
<keyword evidence="3" id="KW-1185">Reference proteome</keyword>
<evidence type="ECO:0000313" key="3">
    <source>
        <dbReference type="Proteomes" id="UP000632454"/>
    </source>
</evidence>
<protein>
    <submittedName>
        <fullName evidence="2">Uncharacterized protein</fullName>
    </submittedName>
</protein>